<dbReference type="AlphaFoldDB" id="A0A6G7K709"/>
<reference evidence="1 2" key="1">
    <citation type="journal article" date="2017" name="Int. J. Syst. Evol. Microbiol.">
        <title>Jeotgalibaca porci sp. nov. and Jeotgalibaca arthritidis sp. nov., isolated from pigs, and emended description of the genus Jeotgalibaca.</title>
        <authorList>
            <person name="Zamora L."/>
            <person name="Perez-Sancho M."/>
            <person name="Dominguez L."/>
            <person name="Fernandez-Garayzabal J.F."/>
            <person name="Vela A.I."/>
        </authorList>
    </citation>
    <scope>NUCLEOTIDE SEQUENCE [LARGE SCALE GENOMIC DNA]</scope>
    <source>
        <strain evidence="1 2">CECT 9157</strain>
    </source>
</reference>
<dbReference type="EMBL" id="CP049740">
    <property type="protein sequence ID" value="QII81043.1"/>
    <property type="molecule type" value="Genomic_DNA"/>
</dbReference>
<accession>A0A6G7K709</accession>
<gene>
    <name evidence="1" type="ORF">G7057_00185</name>
</gene>
<name>A0A6G7K709_9LACT</name>
<proteinExistence type="predicted"/>
<dbReference type="RefSeq" id="WP_166160502.1">
    <property type="nucleotide sequence ID" value="NZ_CP049740.1"/>
</dbReference>
<dbReference type="Proteomes" id="UP000501451">
    <property type="component" value="Chromosome"/>
</dbReference>
<organism evidence="1 2">
    <name type="scientific">Jeotgalibaca arthritidis</name>
    <dbReference type="NCBI Taxonomy" id="1868794"/>
    <lineage>
        <taxon>Bacteria</taxon>
        <taxon>Bacillati</taxon>
        <taxon>Bacillota</taxon>
        <taxon>Bacilli</taxon>
        <taxon>Lactobacillales</taxon>
        <taxon>Carnobacteriaceae</taxon>
        <taxon>Jeotgalibaca</taxon>
    </lineage>
</organism>
<dbReference type="KEGG" id="jar:G7057_00185"/>
<protein>
    <submittedName>
        <fullName evidence="1">Uncharacterized protein</fullName>
    </submittedName>
</protein>
<keyword evidence="2" id="KW-1185">Reference proteome</keyword>
<sequence length="149" mass="17270">MTDWDWPVLIKKQLKTISPTTELNQNYIYAYADPTMMVSIAYGKLAVLAMNHMIVIFDHHQLVLLEIRLDGSLSGEVALIPYSDIKETKLKKKWSHDKLIIALKGELNPLVLKINHKPNVETKLGMTWQMDHLDYLKNTNWNNLIKKTD</sequence>
<evidence type="ECO:0000313" key="2">
    <source>
        <dbReference type="Proteomes" id="UP000501451"/>
    </source>
</evidence>
<evidence type="ECO:0000313" key="1">
    <source>
        <dbReference type="EMBL" id="QII81043.1"/>
    </source>
</evidence>